<feature type="transmembrane region" description="Helical" evidence="1">
    <location>
        <begin position="12"/>
        <end position="32"/>
    </location>
</feature>
<keyword evidence="1" id="KW-0472">Membrane</keyword>
<evidence type="ECO:0000313" key="2">
    <source>
        <dbReference type="EMBL" id="KAK9163587.1"/>
    </source>
</evidence>
<proteinExistence type="predicted"/>
<evidence type="ECO:0000256" key="1">
    <source>
        <dbReference type="SAM" id="Phobius"/>
    </source>
</evidence>
<keyword evidence="3" id="KW-1185">Reference proteome</keyword>
<protein>
    <submittedName>
        <fullName evidence="2">Uncharacterized protein</fullName>
    </submittedName>
</protein>
<comment type="caution">
    <text evidence="2">The sequence shown here is derived from an EMBL/GenBank/DDBJ whole genome shotgun (WGS) entry which is preliminary data.</text>
</comment>
<keyword evidence="1" id="KW-0812">Transmembrane</keyword>
<organism evidence="2 3">
    <name type="scientific">Stephania yunnanensis</name>
    <dbReference type="NCBI Taxonomy" id="152371"/>
    <lineage>
        <taxon>Eukaryota</taxon>
        <taxon>Viridiplantae</taxon>
        <taxon>Streptophyta</taxon>
        <taxon>Embryophyta</taxon>
        <taxon>Tracheophyta</taxon>
        <taxon>Spermatophyta</taxon>
        <taxon>Magnoliopsida</taxon>
        <taxon>Ranunculales</taxon>
        <taxon>Menispermaceae</taxon>
        <taxon>Menispermoideae</taxon>
        <taxon>Cissampelideae</taxon>
        <taxon>Stephania</taxon>
    </lineage>
</organism>
<keyword evidence="1" id="KW-1133">Transmembrane helix</keyword>
<accession>A0AAP0L351</accession>
<dbReference type="AlphaFoldDB" id="A0AAP0L351"/>
<name>A0AAP0L351_9MAGN</name>
<sequence length="50" mass="5762">MGLWGSNLSFLFSFKHSCTSPLSSFMFLITSMQTRMKAAKKFFFKVFLAI</sequence>
<dbReference type="Proteomes" id="UP001420932">
    <property type="component" value="Unassembled WGS sequence"/>
</dbReference>
<dbReference type="EMBL" id="JBBNAF010000002">
    <property type="protein sequence ID" value="KAK9163587.1"/>
    <property type="molecule type" value="Genomic_DNA"/>
</dbReference>
<evidence type="ECO:0000313" key="3">
    <source>
        <dbReference type="Proteomes" id="UP001420932"/>
    </source>
</evidence>
<gene>
    <name evidence="2" type="ORF">Syun_004489</name>
</gene>
<reference evidence="2 3" key="1">
    <citation type="submission" date="2024-01" db="EMBL/GenBank/DDBJ databases">
        <title>Genome assemblies of Stephania.</title>
        <authorList>
            <person name="Yang L."/>
        </authorList>
    </citation>
    <scope>NUCLEOTIDE SEQUENCE [LARGE SCALE GENOMIC DNA]</scope>
    <source>
        <strain evidence="2">YNDBR</strain>
        <tissue evidence="2">Leaf</tissue>
    </source>
</reference>